<feature type="domain" description="PTS EIIA type-4" evidence="2">
    <location>
        <begin position="1"/>
        <end position="123"/>
    </location>
</feature>
<evidence type="ECO:0000313" key="3">
    <source>
        <dbReference type="EMBL" id="MBZ2386405.1"/>
    </source>
</evidence>
<dbReference type="Proteomes" id="UP000734271">
    <property type="component" value="Unassembled WGS sequence"/>
</dbReference>
<dbReference type="InterPro" id="IPR051471">
    <property type="entry name" value="Bacterial_PTS_sugar_comp"/>
</dbReference>
<protein>
    <recommendedName>
        <fullName evidence="2">PTS EIIA type-4 domain-containing protein</fullName>
    </recommendedName>
</protein>
<dbReference type="PANTHER" id="PTHR33799:SF1">
    <property type="entry name" value="PTS SYSTEM MANNOSE-SPECIFIC EIIAB COMPONENT-RELATED"/>
    <property type="match status" value="1"/>
</dbReference>
<gene>
    <name evidence="3" type="ORF">K8P03_03695</name>
</gene>
<name>A0ABS7SXY7_9FIRM</name>
<accession>A0ABS7SXY7</accession>
<evidence type="ECO:0000256" key="1">
    <source>
        <dbReference type="ARBA" id="ARBA00022679"/>
    </source>
</evidence>
<sequence length="139" mass="15549">MKIIITSHGKLCEGIVDSYNMIVGPTSDIVTLPFYGSLEEFRKQQNKIFEDFKNEEIIVLCDLLGGTPYNEFLRSKIENLFNGEIICGYNLGMLIELLMVAMDSETKLSSAIDIALETGKSSVRLAEIAVVTEDEDIEF</sequence>
<dbReference type="Gene3D" id="3.40.50.510">
    <property type="entry name" value="Phosphotransferase system, mannose-type IIA component"/>
    <property type="match status" value="1"/>
</dbReference>
<keyword evidence="1" id="KW-0808">Transferase</keyword>
<keyword evidence="4" id="KW-1185">Reference proteome</keyword>
<evidence type="ECO:0000313" key="4">
    <source>
        <dbReference type="Proteomes" id="UP000734271"/>
    </source>
</evidence>
<dbReference type="PANTHER" id="PTHR33799">
    <property type="entry name" value="PTS PERMEASE-RELATED-RELATED"/>
    <property type="match status" value="1"/>
</dbReference>
<organism evidence="3 4">
    <name type="scientific">Anaerococcus murdochii</name>
    <dbReference type="NCBI Taxonomy" id="411577"/>
    <lineage>
        <taxon>Bacteria</taxon>
        <taxon>Bacillati</taxon>
        <taxon>Bacillota</taxon>
        <taxon>Tissierellia</taxon>
        <taxon>Tissierellales</taxon>
        <taxon>Peptoniphilaceae</taxon>
        <taxon>Anaerococcus</taxon>
    </lineage>
</organism>
<dbReference type="SUPFAM" id="SSF53062">
    <property type="entry name" value="PTS system fructose IIA component-like"/>
    <property type="match status" value="1"/>
</dbReference>
<proteinExistence type="predicted"/>
<dbReference type="InterPro" id="IPR036662">
    <property type="entry name" value="PTS_EIIA_man-typ_sf"/>
</dbReference>
<dbReference type="PROSITE" id="PS51096">
    <property type="entry name" value="PTS_EIIA_TYPE_4"/>
    <property type="match status" value="1"/>
</dbReference>
<dbReference type="RefSeq" id="WP_223418383.1">
    <property type="nucleotide sequence ID" value="NZ_JAIPME010000002.1"/>
</dbReference>
<reference evidence="3 4" key="1">
    <citation type="submission" date="2021-08" db="EMBL/GenBank/DDBJ databases">
        <title>FDA dAtabase for Regulatory Grade micrObial Sequences (FDA-ARGOS): Supporting development and validation of Infectious Disease Dx tests.</title>
        <authorList>
            <person name="Sproer C."/>
            <person name="Gronow S."/>
            <person name="Severitt S."/>
            <person name="Schroder I."/>
            <person name="Tallon L."/>
            <person name="Sadzewicz L."/>
            <person name="Zhao X."/>
            <person name="Boylan J."/>
            <person name="Ott S."/>
            <person name="Bowen H."/>
            <person name="Vavikolanu K."/>
            <person name="Hazen T."/>
            <person name="Aluvathingal J."/>
            <person name="Nadendla S."/>
            <person name="Lowell S."/>
            <person name="Myers T."/>
            <person name="Yan Y."/>
            <person name="Sichtig H."/>
        </authorList>
    </citation>
    <scope>NUCLEOTIDE SEQUENCE [LARGE SCALE GENOMIC DNA]</scope>
    <source>
        <strain evidence="3 4">FDAARGOS_1460</strain>
    </source>
</reference>
<evidence type="ECO:0000259" key="2">
    <source>
        <dbReference type="PROSITE" id="PS51096"/>
    </source>
</evidence>
<dbReference type="EMBL" id="JAIPME010000002">
    <property type="protein sequence ID" value="MBZ2386405.1"/>
    <property type="molecule type" value="Genomic_DNA"/>
</dbReference>
<dbReference type="Pfam" id="PF03610">
    <property type="entry name" value="EIIA-man"/>
    <property type="match status" value="1"/>
</dbReference>
<dbReference type="InterPro" id="IPR004701">
    <property type="entry name" value="PTS_EIIA_man-typ"/>
</dbReference>
<comment type="caution">
    <text evidence="3">The sequence shown here is derived from an EMBL/GenBank/DDBJ whole genome shotgun (WGS) entry which is preliminary data.</text>
</comment>